<evidence type="ECO:0000256" key="3">
    <source>
        <dbReference type="ARBA" id="ARBA00009759"/>
    </source>
</evidence>
<dbReference type="CDD" id="cd01517">
    <property type="entry name" value="PAP_phosphatase"/>
    <property type="match status" value="1"/>
</dbReference>
<dbReference type="GO" id="GO:0052834">
    <property type="term" value="F:inositol monophosphate phosphatase activity"/>
    <property type="evidence" value="ECO:0007669"/>
    <property type="project" value="UniProtKB-EC"/>
</dbReference>
<protein>
    <submittedName>
        <fullName evidence="11">3'(2'),5'-bisphosphate nucleotidase</fullName>
        <ecNumber evidence="11">3.1.3.7</ecNumber>
    </submittedName>
</protein>
<reference evidence="11" key="1">
    <citation type="submission" date="2020-05" db="EMBL/GenBank/DDBJ databases">
        <authorList>
            <person name="Zhu T."/>
            <person name="Keshari N."/>
            <person name="Lu X."/>
        </authorList>
    </citation>
    <scope>NUCLEOTIDE SEQUENCE</scope>
    <source>
        <strain evidence="11">NK1-22</strain>
    </source>
</reference>
<evidence type="ECO:0000256" key="8">
    <source>
        <dbReference type="ARBA" id="ARBA00044479"/>
    </source>
</evidence>
<dbReference type="Gene3D" id="3.30.540.10">
    <property type="entry name" value="Fructose-1,6-Bisphosphatase, subunit A, domain 1"/>
    <property type="match status" value="1"/>
</dbReference>
<evidence type="ECO:0000256" key="7">
    <source>
        <dbReference type="ARBA" id="ARBA00044466"/>
    </source>
</evidence>
<dbReference type="PROSITE" id="PS00629">
    <property type="entry name" value="IMP_1"/>
    <property type="match status" value="1"/>
</dbReference>
<dbReference type="PANTHER" id="PTHR43200:SF6">
    <property type="entry name" value="3'(2'),5'-BISPHOSPHATE NUCLEOTIDASE"/>
    <property type="match status" value="1"/>
</dbReference>
<dbReference type="Gene3D" id="3.40.190.80">
    <property type="match status" value="1"/>
</dbReference>
<evidence type="ECO:0000256" key="10">
    <source>
        <dbReference type="PIRSR" id="PIRSR600760-2"/>
    </source>
</evidence>
<dbReference type="Pfam" id="PF00459">
    <property type="entry name" value="Inositol_P"/>
    <property type="match status" value="1"/>
</dbReference>
<keyword evidence="4 10" id="KW-0479">Metal-binding</keyword>
<dbReference type="InterPro" id="IPR051090">
    <property type="entry name" value="Inositol_monoP_superfamily"/>
</dbReference>
<comment type="catalytic activity">
    <reaction evidence="1">
        <text>a myo-inositol phosphate + H2O = myo-inositol + phosphate</text>
        <dbReference type="Rhea" id="RHEA:24056"/>
        <dbReference type="ChEBI" id="CHEBI:15377"/>
        <dbReference type="ChEBI" id="CHEBI:17268"/>
        <dbReference type="ChEBI" id="CHEBI:43474"/>
        <dbReference type="ChEBI" id="CHEBI:84139"/>
        <dbReference type="EC" id="3.1.3.25"/>
    </reaction>
</comment>
<dbReference type="PANTHER" id="PTHR43200">
    <property type="entry name" value="PHOSPHATASE"/>
    <property type="match status" value="1"/>
</dbReference>
<evidence type="ECO:0000256" key="5">
    <source>
        <dbReference type="ARBA" id="ARBA00022801"/>
    </source>
</evidence>
<dbReference type="KEGG" id="tog:HNI00_12760"/>
<feature type="binding site" evidence="10">
    <location>
        <position position="130"/>
    </location>
    <ligand>
        <name>Mg(2+)</name>
        <dbReference type="ChEBI" id="CHEBI:18420"/>
        <label>1</label>
        <note>catalytic</note>
    </ligand>
</feature>
<dbReference type="PROSITE" id="PS00630">
    <property type="entry name" value="IMP_2"/>
    <property type="match status" value="1"/>
</dbReference>
<evidence type="ECO:0000256" key="9">
    <source>
        <dbReference type="ARBA" id="ARBA00044484"/>
    </source>
</evidence>
<dbReference type="EMBL" id="CP053540">
    <property type="protein sequence ID" value="WOB43920.1"/>
    <property type="molecule type" value="Genomic_DNA"/>
</dbReference>
<dbReference type="FunFam" id="3.40.190.80:FF:000003">
    <property type="entry name" value="PAP-specific phosphatase HAL2-like"/>
    <property type="match status" value="1"/>
</dbReference>
<keyword evidence="5 11" id="KW-0378">Hydrolase</keyword>
<feature type="binding site" evidence="10">
    <location>
        <position position="76"/>
    </location>
    <ligand>
        <name>Mg(2+)</name>
        <dbReference type="ChEBI" id="CHEBI:18420"/>
        <label>1</label>
        <note>catalytic</note>
    </ligand>
</feature>
<dbReference type="PRINTS" id="PR00377">
    <property type="entry name" value="IMPHPHTASES"/>
</dbReference>
<dbReference type="GO" id="GO:0046854">
    <property type="term" value="P:phosphatidylinositol phosphate biosynthetic process"/>
    <property type="evidence" value="ECO:0007669"/>
    <property type="project" value="InterPro"/>
</dbReference>
<dbReference type="EC" id="3.1.3.7" evidence="11"/>
<accession>A0AA96Y4R9</accession>
<sequence>MLCPSEQSSKYISEQNTAIAAVVAAAKLCEMVQKEVFVQGIEKQDRSPVTIADFASQALICRTIASTFPNDAIVAEEDAASLRRPEMTRCLQQVTRFVKRVTPDVDAESVLDWIDRGSSETVKARYWTLDPIDGTKGFLRGDQYAIALALIENGEVKLGILACPSLPLELDHPEGDRGVLFYAIRNKGAYRRGINQTDVHSIHVANPNDQQKLRFVEGVETAHSDHSKQEALAQSVGIQAPSIRMDSQAKYGMIAQGQAALYLRLPNPASPNYREKIWDHAAGSILVEEAGGRVTDMRGRPLQFSTGRSLQENQGIIASNGMLHDAILKALNA</sequence>
<dbReference type="NCBIfam" id="TIGR01330">
    <property type="entry name" value="bisphos_HAL2"/>
    <property type="match status" value="1"/>
</dbReference>
<comment type="similarity">
    <text evidence="3">Belongs to the inositol monophosphatase superfamily.</text>
</comment>
<evidence type="ECO:0000256" key="1">
    <source>
        <dbReference type="ARBA" id="ARBA00001033"/>
    </source>
</evidence>
<feature type="binding site" evidence="10">
    <location>
        <position position="133"/>
    </location>
    <ligand>
        <name>Mg(2+)</name>
        <dbReference type="ChEBI" id="CHEBI:18420"/>
        <label>1</label>
        <note>catalytic</note>
    </ligand>
</feature>
<comment type="catalytic activity">
    <reaction evidence="9">
        <text>3'-phosphoadenylyl sulfate + H2O = adenosine 5'-phosphosulfate + phosphate</text>
        <dbReference type="Rhea" id="RHEA:77639"/>
        <dbReference type="ChEBI" id="CHEBI:15377"/>
        <dbReference type="ChEBI" id="CHEBI:43474"/>
        <dbReference type="ChEBI" id="CHEBI:58243"/>
        <dbReference type="ChEBI" id="CHEBI:58339"/>
        <dbReference type="EC" id="3.1.3.7"/>
    </reaction>
    <physiologicalReaction direction="left-to-right" evidence="9">
        <dbReference type="Rhea" id="RHEA:77640"/>
    </physiologicalReaction>
</comment>
<keyword evidence="6 10" id="KW-0460">Magnesium</keyword>
<dbReference type="RefSeq" id="WP_316786702.1">
    <property type="nucleotide sequence ID" value="NZ_CP053540.1"/>
</dbReference>
<dbReference type="GO" id="GO:0046872">
    <property type="term" value="F:metal ion binding"/>
    <property type="evidence" value="ECO:0007669"/>
    <property type="project" value="UniProtKB-KW"/>
</dbReference>
<dbReference type="InterPro" id="IPR020583">
    <property type="entry name" value="Inositol_monoP_metal-BS"/>
</dbReference>
<evidence type="ECO:0000256" key="2">
    <source>
        <dbReference type="ARBA" id="ARBA00001946"/>
    </source>
</evidence>
<dbReference type="InterPro" id="IPR006239">
    <property type="entry name" value="DPNP"/>
</dbReference>
<feature type="binding site" evidence="10">
    <location>
        <position position="132"/>
    </location>
    <ligand>
        <name>Mg(2+)</name>
        <dbReference type="ChEBI" id="CHEBI:18420"/>
        <label>1</label>
        <note>catalytic</note>
    </ligand>
</feature>
<comment type="catalytic activity">
    <reaction evidence="7">
        <text>adenosine 2',5'-bisphosphate + H2O = AMP + phosphate</text>
        <dbReference type="Rhea" id="RHEA:77643"/>
        <dbReference type="ChEBI" id="CHEBI:15377"/>
        <dbReference type="ChEBI" id="CHEBI:43474"/>
        <dbReference type="ChEBI" id="CHEBI:194156"/>
        <dbReference type="ChEBI" id="CHEBI:456215"/>
        <dbReference type="EC" id="3.1.3.7"/>
    </reaction>
    <physiologicalReaction direction="left-to-right" evidence="7">
        <dbReference type="Rhea" id="RHEA:77644"/>
    </physiologicalReaction>
</comment>
<dbReference type="InterPro" id="IPR020550">
    <property type="entry name" value="Inositol_monophosphatase_CS"/>
</dbReference>
<name>A0AA96Y4R9_9CYAN</name>
<evidence type="ECO:0000313" key="11">
    <source>
        <dbReference type="EMBL" id="WOB43920.1"/>
    </source>
</evidence>
<evidence type="ECO:0000256" key="4">
    <source>
        <dbReference type="ARBA" id="ARBA00022723"/>
    </source>
</evidence>
<dbReference type="GO" id="GO:0008441">
    <property type="term" value="F:3'(2'),5'-bisphosphate nucleotidase activity"/>
    <property type="evidence" value="ECO:0007669"/>
    <property type="project" value="UniProtKB-EC"/>
</dbReference>
<comment type="catalytic activity">
    <reaction evidence="8">
        <text>adenosine 3',5'-bisphosphate + H2O = AMP + phosphate</text>
        <dbReference type="Rhea" id="RHEA:10040"/>
        <dbReference type="ChEBI" id="CHEBI:15377"/>
        <dbReference type="ChEBI" id="CHEBI:43474"/>
        <dbReference type="ChEBI" id="CHEBI:58343"/>
        <dbReference type="ChEBI" id="CHEBI:456215"/>
        <dbReference type="EC" id="3.1.3.7"/>
    </reaction>
    <physiologicalReaction direction="left-to-right" evidence="8">
        <dbReference type="Rhea" id="RHEA:10041"/>
    </physiologicalReaction>
</comment>
<gene>
    <name evidence="11" type="ORF">HNI00_12760</name>
</gene>
<dbReference type="SUPFAM" id="SSF56655">
    <property type="entry name" value="Carbohydrate phosphatase"/>
    <property type="match status" value="1"/>
</dbReference>
<dbReference type="AlphaFoldDB" id="A0AA96Y4R9"/>
<evidence type="ECO:0000256" key="6">
    <source>
        <dbReference type="ARBA" id="ARBA00022842"/>
    </source>
</evidence>
<dbReference type="InterPro" id="IPR000760">
    <property type="entry name" value="Inositol_monophosphatase-like"/>
</dbReference>
<organism evidence="11">
    <name type="scientific">Thermoleptolyngbya oregonensis NK1-22</name>
    <dbReference type="NCBI Taxonomy" id="2547457"/>
    <lineage>
        <taxon>Bacteria</taxon>
        <taxon>Bacillati</taxon>
        <taxon>Cyanobacteriota</taxon>
        <taxon>Cyanophyceae</taxon>
        <taxon>Oculatellales</taxon>
        <taxon>Oculatellaceae</taxon>
        <taxon>Thermoleptolyngbya</taxon>
    </lineage>
</organism>
<dbReference type="GO" id="GO:0000103">
    <property type="term" value="P:sulfate assimilation"/>
    <property type="evidence" value="ECO:0007669"/>
    <property type="project" value="TreeGrafter"/>
</dbReference>
<comment type="cofactor">
    <cofactor evidence="2 10">
        <name>Mg(2+)</name>
        <dbReference type="ChEBI" id="CHEBI:18420"/>
    </cofactor>
</comment>
<proteinExistence type="inferred from homology"/>
<feature type="binding site" evidence="10">
    <location>
        <position position="279"/>
    </location>
    <ligand>
        <name>Mg(2+)</name>
        <dbReference type="ChEBI" id="CHEBI:18420"/>
        <label>1</label>
        <note>catalytic</note>
    </ligand>
</feature>